<protein>
    <submittedName>
        <fullName evidence="3">Aminotransferase, class V</fullName>
    </submittedName>
</protein>
<dbReference type="Gene3D" id="3.40.640.10">
    <property type="entry name" value="Type I PLP-dependent aspartate aminotransferase-like (Major domain)"/>
    <property type="match status" value="1"/>
</dbReference>
<dbReference type="EMBL" id="FCOI02000013">
    <property type="protein sequence ID" value="SAK67350.1"/>
    <property type="molecule type" value="Genomic_DNA"/>
</dbReference>
<feature type="domain" description="Aminotransferase class V" evidence="2">
    <location>
        <begin position="81"/>
        <end position="359"/>
    </location>
</feature>
<dbReference type="Proteomes" id="UP000054624">
    <property type="component" value="Unassembled WGS sequence"/>
</dbReference>
<dbReference type="PANTHER" id="PTHR43092:SF6">
    <property type="entry name" value="BLR1280 PROTEIN"/>
    <property type="match status" value="1"/>
</dbReference>
<dbReference type="AlphaFoldDB" id="A0A158BBU2"/>
<keyword evidence="4" id="KW-1185">Reference proteome</keyword>
<dbReference type="Gene3D" id="3.90.1150.10">
    <property type="entry name" value="Aspartate Aminotransferase, domain 1"/>
    <property type="match status" value="1"/>
</dbReference>
<evidence type="ECO:0000313" key="3">
    <source>
        <dbReference type="EMBL" id="SAK67350.1"/>
    </source>
</evidence>
<sequence length="418" mass="46173">MPDMLDHRTPEFEAALSTLPPTPTTALATNKTYWDAVRGLWRQSDALINLENGFWGAMTEPVKAMFHYWTERVNRETTLLIRPHLMSLYQGLRERVAKEMGCAVEEIELTRNATEALLALISGYNRLTPGDTVLYSDLDYPCGKDAMEWLRERRGVTPVRIVMPEPATRETVLETYAEALRAHPRTRLVLTSHVCFATGLVIPVAEISAMAKEAGADVIVDAAHSWGQLDFDVPDLNAPFAALNLHKWIGAPLGCGAIYIRRGHVASIDPYLGDRTWPADDIRARVHTGSPNFAAWFTLPSALDVHLRIGAKAKEARLRALRDAWAKPARELRGVQIMTPDDPSMTAGITAFRLNGRATKEGCDAIVAALRDRFGVFTVTRPGPDAGEVVRVTPALFSRMSDAERLLEGIAALSREAV</sequence>
<reference evidence="4" key="1">
    <citation type="submission" date="2016-01" db="EMBL/GenBank/DDBJ databases">
        <authorList>
            <person name="Peeters Charlotte."/>
        </authorList>
    </citation>
    <scope>NUCLEOTIDE SEQUENCE [LARGE SCALE GENOMIC DNA]</scope>
</reference>
<dbReference type="Pfam" id="PF00266">
    <property type="entry name" value="Aminotran_5"/>
    <property type="match status" value="1"/>
</dbReference>
<dbReference type="InterPro" id="IPR015421">
    <property type="entry name" value="PyrdxlP-dep_Trfase_major"/>
</dbReference>
<dbReference type="InterPro" id="IPR000192">
    <property type="entry name" value="Aminotrans_V_dom"/>
</dbReference>
<evidence type="ECO:0000256" key="1">
    <source>
        <dbReference type="ARBA" id="ARBA00022898"/>
    </source>
</evidence>
<dbReference type="STRING" id="1777137.AWB76_03971"/>
<dbReference type="PANTHER" id="PTHR43092">
    <property type="entry name" value="L-CYSTEINE DESULFHYDRASE"/>
    <property type="match status" value="1"/>
</dbReference>
<dbReference type="OrthoDB" id="9764293at2"/>
<evidence type="ECO:0000259" key="2">
    <source>
        <dbReference type="Pfam" id="PF00266"/>
    </source>
</evidence>
<dbReference type="InterPro" id="IPR015424">
    <property type="entry name" value="PyrdxlP-dep_Trfase"/>
</dbReference>
<dbReference type="SUPFAM" id="SSF53383">
    <property type="entry name" value="PLP-dependent transferases"/>
    <property type="match status" value="1"/>
</dbReference>
<keyword evidence="1" id="KW-0663">Pyridoxal phosphate</keyword>
<dbReference type="InterPro" id="IPR015422">
    <property type="entry name" value="PyrdxlP-dep_Trfase_small"/>
</dbReference>
<keyword evidence="3" id="KW-0032">Aminotransferase</keyword>
<keyword evidence="3" id="KW-0808">Transferase</keyword>
<evidence type="ECO:0000313" key="4">
    <source>
        <dbReference type="Proteomes" id="UP000054624"/>
    </source>
</evidence>
<dbReference type="GO" id="GO:0008483">
    <property type="term" value="F:transaminase activity"/>
    <property type="evidence" value="ECO:0007669"/>
    <property type="project" value="UniProtKB-KW"/>
</dbReference>
<name>A0A158BBU2_9BURK</name>
<organism evidence="3 4">
    <name type="scientific">Caballeronia temeraria</name>
    <dbReference type="NCBI Taxonomy" id="1777137"/>
    <lineage>
        <taxon>Bacteria</taxon>
        <taxon>Pseudomonadati</taxon>
        <taxon>Pseudomonadota</taxon>
        <taxon>Betaproteobacteria</taxon>
        <taxon>Burkholderiales</taxon>
        <taxon>Burkholderiaceae</taxon>
        <taxon>Caballeronia</taxon>
    </lineage>
</organism>
<gene>
    <name evidence="3" type="ORF">AWB76_03971</name>
</gene>
<accession>A0A158BBU2</accession>
<proteinExistence type="predicted"/>